<dbReference type="GO" id="GO:0032993">
    <property type="term" value="C:protein-DNA complex"/>
    <property type="evidence" value="ECO:0007669"/>
    <property type="project" value="TreeGrafter"/>
</dbReference>
<keyword evidence="3" id="KW-0238">DNA-binding</keyword>
<name>A0A1D8U3R3_9CYAN</name>
<evidence type="ECO:0000313" key="6">
    <source>
        <dbReference type="EMBL" id="AOX04508.1"/>
    </source>
</evidence>
<dbReference type="InterPro" id="IPR005119">
    <property type="entry name" value="LysR_subst-bd"/>
</dbReference>
<dbReference type="GO" id="GO:0003700">
    <property type="term" value="F:DNA-binding transcription factor activity"/>
    <property type="evidence" value="ECO:0007669"/>
    <property type="project" value="InterPro"/>
</dbReference>
<dbReference type="InterPro" id="IPR036390">
    <property type="entry name" value="WH_DNA-bd_sf"/>
</dbReference>
<dbReference type="Pfam" id="PF00126">
    <property type="entry name" value="HTH_1"/>
    <property type="match status" value="1"/>
</dbReference>
<dbReference type="KEGG" id="mpro:BJP34_24655"/>
<dbReference type="CDD" id="cd08414">
    <property type="entry name" value="PBP2_LTTR_aromatics_like"/>
    <property type="match status" value="1"/>
</dbReference>
<comment type="similarity">
    <text evidence="1">Belongs to the LysR transcriptional regulatory family.</text>
</comment>
<evidence type="ECO:0000256" key="4">
    <source>
        <dbReference type="ARBA" id="ARBA00023163"/>
    </source>
</evidence>
<dbReference type="SUPFAM" id="SSF53850">
    <property type="entry name" value="Periplasmic binding protein-like II"/>
    <property type="match status" value="1"/>
</dbReference>
<dbReference type="GO" id="GO:0003677">
    <property type="term" value="F:DNA binding"/>
    <property type="evidence" value="ECO:0007669"/>
    <property type="project" value="UniProtKB-KW"/>
</dbReference>
<feature type="domain" description="HTH lysR-type" evidence="5">
    <location>
        <begin position="1"/>
        <end position="58"/>
    </location>
</feature>
<evidence type="ECO:0000256" key="3">
    <source>
        <dbReference type="ARBA" id="ARBA00023125"/>
    </source>
</evidence>
<accession>A0A1D8U3R3</accession>
<proteinExistence type="inferred from homology"/>
<evidence type="ECO:0000256" key="1">
    <source>
        <dbReference type="ARBA" id="ARBA00009437"/>
    </source>
</evidence>
<dbReference type="InterPro" id="IPR000847">
    <property type="entry name" value="LysR_HTH_N"/>
</dbReference>
<organism evidence="6 7">
    <name type="scientific">Moorena producens PAL-8-15-08-1</name>
    <dbReference type="NCBI Taxonomy" id="1458985"/>
    <lineage>
        <taxon>Bacteria</taxon>
        <taxon>Bacillati</taxon>
        <taxon>Cyanobacteriota</taxon>
        <taxon>Cyanophyceae</taxon>
        <taxon>Coleofasciculales</taxon>
        <taxon>Coleofasciculaceae</taxon>
        <taxon>Moorena</taxon>
    </lineage>
</organism>
<evidence type="ECO:0000256" key="2">
    <source>
        <dbReference type="ARBA" id="ARBA00023015"/>
    </source>
</evidence>
<keyword evidence="4" id="KW-0804">Transcription</keyword>
<gene>
    <name evidence="6" type="ORF">BJP34_24655</name>
</gene>
<protein>
    <submittedName>
        <fullName evidence="6">LysR family transcriptional regulator</fullName>
    </submittedName>
</protein>
<dbReference type="Gene3D" id="1.10.10.10">
    <property type="entry name" value="Winged helix-like DNA-binding domain superfamily/Winged helix DNA-binding domain"/>
    <property type="match status" value="1"/>
</dbReference>
<dbReference type="STRING" id="1458985.BJP34_24655"/>
<sequence>MELNHLKTFLVVAEEMNFGRAAERLHIAQPPLSRQIKRLEESLGVQLFHRTKPQIQLTEAGRALVLEARRILKQVDLGVQVTQRASRGEIGQIILGFEGFSSADIVPLSIQTYKQQYPDVHIVAKEMSSGEQLQALLEQRIDLGFIVPRKVDESLMVETILREPLVLAVSETHPLASQEQVQLQQLQDEPFILGLNTDQCGLYSAVIRVCHQAGFTPEVSQVTNETQLMLGFVAAGMGIALLPNSIRRFRRDGVVYRSVQPSTAEIVLAIAWRITNPCPTLEQFLQVVRNTANIIDV</sequence>
<dbReference type="InterPro" id="IPR036388">
    <property type="entry name" value="WH-like_DNA-bd_sf"/>
</dbReference>
<dbReference type="PANTHER" id="PTHR30346:SF0">
    <property type="entry name" value="HCA OPERON TRANSCRIPTIONAL ACTIVATOR HCAR"/>
    <property type="match status" value="1"/>
</dbReference>
<reference evidence="7" key="1">
    <citation type="submission" date="2016-10" db="EMBL/GenBank/DDBJ databases">
        <title>Comparative genomics uncovers the prolific and rare metabolic potential of the cyanobacterial genus Moorea.</title>
        <authorList>
            <person name="Leao T."/>
            <person name="Castelao G."/>
            <person name="Korobeynikov A."/>
            <person name="Monroe E.A."/>
            <person name="Podell S."/>
            <person name="Glukhov E."/>
            <person name="Allen E."/>
            <person name="Gerwick W.H."/>
            <person name="Gerwick L."/>
        </authorList>
    </citation>
    <scope>NUCLEOTIDE SEQUENCE [LARGE SCALE GENOMIC DNA]</scope>
    <source>
        <strain evidence="7">PAL-8-15-08-1</strain>
    </source>
</reference>
<evidence type="ECO:0000313" key="7">
    <source>
        <dbReference type="Proteomes" id="UP000177870"/>
    </source>
</evidence>
<keyword evidence="2" id="KW-0805">Transcription regulation</keyword>
<dbReference type="PANTHER" id="PTHR30346">
    <property type="entry name" value="TRANSCRIPTIONAL DUAL REGULATOR HCAR-RELATED"/>
    <property type="match status" value="1"/>
</dbReference>
<dbReference type="FunFam" id="1.10.10.10:FF:000001">
    <property type="entry name" value="LysR family transcriptional regulator"/>
    <property type="match status" value="1"/>
</dbReference>
<dbReference type="Pfam" id="PF03466">
    <property type="entry name" value="LysR_substrate"/>
    <property type="match status" value="1"/>
</dbReference>
<dbReference type="PROSITE" id="PS50931">
    <property type="entry name" value="HTH_LYSR"/>
    <property type="match status" value="1"/>
</dbReference>
<dbReference type="PRINTS" id="PR00039">
    <property type="entry name" value="HTHLYSR"/>
</dbReference>
<evidence type="ECO:0000259" key="5">
    <source>
        <dbReference type="PROSITE" id="PS50931"/>
    </source>
</evidence>
<dbReference type="Gene3D" id="3.40.190.10">
    <property type="entry name" value="Periplasmic binding protein-like II"/>
    <property type="match status" value="2"/>
</dbReference>
<dbReference type="Proteomes" id="UP000177870">
    <property type="component" value="Chromosome"/>
</dbReference>
<dbReference type="SUPFAM" id="SSF46785">
    <property type="entry name" value="Winged helix' DNA-binding domain"/>
    <property type="match status" value="1"/>
</dbReference>
<dbReference type="AlphaFoldDB" id="A0A1D8U3R3"/>
<dbReference type="EMBL" id="CP017599">
    <property type="protein sequence ID" value="AOX04508.1"/>
    <property type="molecule type" value="Genomic_DNA"/>
</dbReference>